<dbReference type="AlphaFoldDB" id="A0A3S4HTM4"/>
<keyword evidence="1" id="KW-0413">Isomerase</keyword>
<gene>
    <name evidence="1" type="ORF">NCTC6754_01415</name>
</gene>
<dbReference type="EMBL" id="LR134190">
    <property type="protein sequence ID" value="VEB51691.1"/>
    <property type="molecule type" value="Genomic_DNA"/>
</dbReference>
<proteinExistence type="predicted"/>
<accession>A0A3S4HTM4</accession>
<dbReference type="Proteomes" id="UP000269208">
    <property type="component" value="Chromosome"/>
</dbReference>
<evidence type="ECO:0000313" key="2">
    <source>
        <dbReference type="Proteomes" id="UP000269208"/>
    </source>
</evidence>
<reference evidence="1 2" key="1">
    <citation type="submission" date="2018-12" db="EMBL/GenBank/DDBJ databases">
        <authorList>
            <consortium name="Pathogen Informatics"/>
        </authorList>
    </citation>
    <scope>NUCLEOTIDE SEQUENCE [LARGE SCALE GENOMIC DNA]</scope>
    <source>
        <strain evidence="1 2">NCTC6754</strain>
    </source>
</reference>
<name>A0A3S4HTM4_SALET</name>
<dbReference type="EC" id="5.1.3.-" evidence="1"/>
<sequence length="51" mass="5524">MDGGASLREGGRTLASRFRLKGDIHLHHTLSWLGQQTVPVIGGEMPVIRGD</sequence>
<evidence type="ECO:0000313" key="1">
    <source>
        <dbReference type="EMBL" id="VEB51691.1"/>
    </source>
</evidence>
<organism evidence="1 2">
    <name type="scientific">Salmonella enterica I</name>
    <dbReference type="NCBI Taxonomy" id="59201"/>
    <lineage>
        <taxon>Bacteria</taxon>
        <taxon>Pseudomonadati</taxon>
        <taxon>Pseudomonadota</taxon>
        <taxon>Gammaproteobacteria</taxon>
        <taxon>Enterobacterales</taxon>
        <taxon>Enterobacteriaceae</taxon>
        <taxon>Salmonella</taxon>
    </lineage>
</organism>
<dbReference type="GO" id="GO:0016853">
    <property type="term" value="F:isomerase activity"/>
    <property type="evidence" value="ECO:0007669"/>
    <property type="project" value="UniProtKB-KW"/>
</dbReference>
<protein>
    <submittedName>
        <fullName evidence="1">Epimerase</fullName>
        <ecNumber evidence="1">5.1.3.-</ecNumber>
    </submittedName>
</protein>